<comment type="similarity">
    <text evidence="2 8">Belongs to the 4-toluene sulfonate uptake permease (TSUP) (TC 2.A.102) family.</text>
</comment>
<sequence length="271" mass="28621">MHAFQNSGVLHTQNERTRQTMDGMFFIIALGAAAAGFVQGLSGFAFGMVAMSFWAWVLEPRDAAVLTVFGSLLGQVLSAITVRRGFALAKLLPFILGGLVGIPLGVLLLPHLDMAWFKALLGGMLVLWCPVMLLSARLPRLARGGSVADGAVGLAGGVMGGLGGFTGTLPTLWCTLRGYPKDEQRSVIQNFNLSMLAVTMATYLGTGMVARSMLPLFAIVAPAMLIPSLLGSRLYIGISEMRFRQIVLGLLCLSGVALLASSVPVLLQRAG</sequence>
<dbReference type="RefSeq" id="WP_016450541.1">
    <property type="nucleotide sequence ID" value="NZ_CP141274.1"/>
</dbReference>
<feature type="transmembrane region" description="Helical" evidence="8">
    <location>
        <begin position="191"/>
        <end position="210"/>
    </location>
</feature>
<proteinExistence type="inferred from homology"/>
<keyword evidence="6 8" id="KW-1133">Transmembrane helix</keyword>
<feature type="transmembrane region" description="Helical" evidence="8">
    <location>
        <begin position="216"/>
        <end position="236"/>
    </location>
</feature>
<keyword evidence="4 8" id="KW-1003">Cell membrane</keyword>
<dbReference type="InterPro" id="IPR002781">
    <property type="entry name" value="TM_pro_TauE-like"/>
</dbReference>
<feature type="transmembrane region" description="Helical" evidence="8">
    <location>
        <begin position="63"/>
        <end position="82"/>
    </location>
</feature>
<comment type="subcellular location">
    <subcellularLocation>
        <location evidence="1 8">Cell membrane</location>
        <topology evidence="1 8">Multi-pass membrane protein</topology>
    </subcellularLocation>
</comment>
<evidence type="ECO:0000256" key="6">
    <source>
        <dbReference type="ARBA" id="ARBA00022989"/>
    </source>
</evidence>
<protein>
    <recommendedName>
        <fullName evidence="8">Probable membrane transporter protein</fullName>
    </recommendedName>
</protein>
<feature type="transmembrane region" description="Helical" evidence="8">
    <location>
        <begin position="24"/>
        <end position="57"/>
    </location>
</feature>
<evidence type="ECO:0000256" key="1">
    <source>
        <dbReference type="ARBA" id="ARBA00004651"/>
    </source>
</evidence>
<evidence type="ECO:0000256" key="3">
    <source>
        <dbReference type="ARBA" id="ARBA00022448"/>
    </source>
</evidence>
<dbReference type="GeneID" id="94693855"/>
<keyword evidence="3" id="KW-0813">Transport</keyword>
<dbReference type="Proteomes" id="UP000183417">
    <property type="component" value="Unassembled WGS sequence"/>
</dbReference>
<feature type="transmembrane region" description="Helical" evidence="8">
    <location>
        <begin position="91"/>
        <end position="109"/>
    </location>
</feature>
<feature type="transmembrane region" description="Helical" evidence="8">
    <location>
        <begin position="248"/>
        <end position="267"/>
    </location>
</feature>
<reference evidence="9 10" key="1">
    <citation type="submission" date="2016-10" db="EMBL/GenBank/DDBJ databases">
        <authorList>
            <person name="de Groot N.N."/>
        </authorList>
    </citation>
    <scope>NUCLEOTIDE SEQUENCE [LARGE SCALE GENOMIC DNA]</scope>
    <source>
        <strain evidence="9 10">LMG 24775</strain>
    </source>
</reference>
<keyword evidence="7 8" id="KW-0472">Membrane</keyword>
<evidence type="ECO:0000313" key="10">
    <source>
        <dbReference type="Proteomes" id="UP000183417"/>
    </source>
</evidence>
<name>A0A1H3S0K1_9BURK</name>
<evidence type="ECO:0000256" key="5">
    <source>
        <dbReference type="ARBA" id="ARBA00022692"/>
    </source>
</evidence>
<dbReference type="InterPro" id="IPR052017">
    <property type="entry name" value="TSUP"/>
</dbReference>
<evidence type="ECO:0000256" key="8">
    <source>
        <dbReference type="RuleBase" id="RU363041"/>
    </source>
</evidence>
<dbReference type="PANTHER" id="PTHR30269">
    <property type="entry name" value="TRANSMEMBRANE PROTEIN YFCA"/>
    <property type="match status" value="1"/>
</dbReference>
<dbReference type="Pfam" id="PF01925">
    <property type="entry name" value="TauE"/>
    <property type="match status" value="1"/>
</dbReference>
<evidence type="ECO:0000256" key="7">
    <source>
        <dbReference type="ARBA" id="ARBA00023136"/>
    </source>
</evidence>
<organism evidence="9 10">
    <name type="scientific">Delftia lacustris</name>
    <dbReference type="NCBI Taxonomy" id="558537"/>
    <lineage>
        <taxon>Bacteria</taxon>
        <taxon>Pseudomonadati</taxon>
        <taxon>Pseudomonadota</taxon>
        <taxon>Betaproteobacteria</taxon>
        <taxon>Burkholderiales</taxon>
        <taxon>Comamonadaceae</taxon>
        <taxon>Delftia</taxon>
    </lineage>
</organism>
<evidence type="ECO:0000313" key="9">
    <source>
        <dbReference type="EMBL" id="SDZ31370.1"/>
    </source>
</evidence>
<keyword evidence="5 8" id="KW-0812">Transmembrane</keyword>
<dbReference type="AlphaFoldDB" id="A0A1H3S0K1"/>
<dbReference type="PANTHER" id="PTHR30269:SF37">
    <property type="entry name" value="MEMBRANE TRANSPORTER PROTEIN"/>
    <property type="match status" value="1"/>
</dbReference>
<evidence type="ECO:0000256" key="2">
    <source>
        <dbReference type="ARBA" id="ARBA00009142"/>
    </source>
</evidence>
<gene>
    <name evidence="9" type="ORF">SAMN05421547_117111</name>
</gene>
<dbReference type="GO" id="GO:0005886">
    <property type="term" value="C:plasma membrane"/>
    <property type="evidence" value="ECO:0007669"/>
    <property type="project" value="UniProtKB-SubCell"/>
</dbReference>
<dbReference type="EMBL" id="FNPE01000017">
    <property type="protein sequence ID" value="SDZ31370.1"/>
    <property type="molecule type" value="Genomic_DNA"/>
</dbReference>
<feature type="transmembrane region" description="Helical" evidence="8">
    <location>
        <begin position="115"/>
        <end position="134"/>
    </location>
</feature>
<accession>A0A1H3S0K1</accession>
<evidence type="ECO:0000256" key="4">
    <source>
        <dbReference type="ARBA" id="ARBA00022475"/>
    </source>
</evidence>